<feature type="compositionally biased region" description="Polar residues" evidence="3">
    <location>
        <begin position="1"/>
        <end position="15"/>
    </location>
</feature>
<dbReference type="CDD" id="cd12148">
    <property type="entry name" value="fungal_TF_MHR"/>
    <property type="match status" value="1"/>
</dbReference>
<dbReference type="PROSITE" id="PS00463">
    <property type="entry name" value="ZN2_CY6_FUNGAL_1"/>
    <property type="match status" value="1"/>
</dbReference>
<evidence type="ECO:0000256" key="1">
    <source>
        <dbReference type="ARBA" id="ARBA00004123"/>
    </source>
</evidence>
<dbReference type="SUPFAM" id="SSF57701">
    <property type="entry name" value="Zn2/Cys6 DNA-binding domain"/>
    <property type="match status" value="1"/>
</dbReference>
<feature type="region of interest" description="Disordered" evidence="3">
    <location>
        <begin position="136"/>
        <end position="167"/>
    </location>
</feature>
<dbReference type="GO" id="GO:0008270">
    <property type="term" value="F:zinc ion binding"/>
    <property type="evidence" value="ECO:0007669"/>
    <property type="project" value="InterPro"/>
</dbReference>
<dbReference type="Gene3D" id="4.10.240.10">
    <property type="entry name" value="Zn(2)-C6 fungal-type DNA-binding domain"/>
    <property type="match status" value="1"/>
</dbReference>
<dbReference type="SUPFAM" id="SSF81995">
    <property type="entry name" value="beta-sandwich domain of Sec23/24"/>
    <property type="match status" value="1"/>
</dbReference>
<dbReference type="AlphaFoldDB" id="A0A1D2VNT1"/>
<keyword evidence="2" id="KW-0539">Nucleus</keyword>
<dbReference type="Proteomes" id="UP000095038">
    <property type="component" value="Unassembled WGS sequence"/>
</dbReference>
<feature type="region of interest" description="Disordered" evidence="3">
    <location>
        <begin position="97"/>
        <end position="121"/>
    </location>
</feature>
<dbReference type="GO" id="GO:0005634">
    <property type="term" value="C:nucleus"/>
    <property type="evidence" value="ECO:0007669"/>
    <property type="project" value="UniProtKB-SubCell"/>
</dbReference>
<reference evidence="6" key="1">
    <citation type="submission" date="2016-05" db="EMBL/GenBank/DDBJ databases">
        <title>Comparative genomics of biotechnologically important yeasts.</title>
        <authorList>
            <consortium name="DOE Joint Genome Institute"/>
            <person name="Riley R."/>
            <person name="Haridas S."/>
            <person name="Wolfe K.H."/>
            <person name="Lopes M.R."/>
            <person name="Hittinger C.T."/>
            <person name="Goker M."/>
            <person name="Salamov A."/>
            <person name="Wisecaver J."/>
            <person name="Long T.M."/>
            <person name="Aerts A.L."/>
            <person name="Barry K."/>
            <person name="Choi C."/>
            <person name="Clum A."/>
            <person name="Coughlan A.Y."/>
            <person name="Deshpande S."/>
            <person name="Douglass A.P."/>
            <person name="Hanson S.J."/>
            <person name="Klenk H.-P."/>
            <person name="Labutti K."/>
            <person name="Lapidus A."/>
            <person name="Lindquist E."/>
            <person name="Lipzen A."/>
            <person name="Meier-Kolthoff J.P."/>
            <person name="Ohm R.A."/>
            <person name="Otillar R.P."/>
            <person name="Pangilinan J."/>
            <person name="Peng Y."/>
            <person name="Rokas A."/>
            <person name="Rosa C.A."/>
            <person name="Scheuner C."/>
            <person name="Sibirny A.A."/>
            <person name="Slot J.C."/>
            <person name="Stielow J.B."/>
            <person name="Sun H."/>
            <person name="Kurtzman C.P."/>
            <person name="Blackwell M."/>
            <person name="Grigoriev I.V."/>
            <person name="Jeffries T.W."/>
        </authorList>
    </citation>
    <scope>NUCLEOTIDE SEQUENCE [LARGE SCALE GENOMIC DNA]</scope>
    <source>
        <strain evidence="6">DSM 1968</strain>
    </source>
</reference>
<feature type="compositionally biased region" description="Polar residues" evidence="3">
    <location>
        <begin position="140"/>
        <end position="152"/>
    </location>
</feature>
<feature type="region of interest" description="Disordered" evidence="3">
    <location>
        <begin position="1019"/>
        <end position="1054"/>
    </location>
</feature>
<dbReference type="InterPro" id="IPR036864">
    <property type="entry name" value="Zn2-C6_fun-type_DNA-bd_sf"/>
</dbReference>
<evidence type="ECO:0000256" key="2">
    <source>
        <dbReference type="ARBA" id="ARBA00023242"/>
    </source>
</evidence>
<dbReference type="OrthoDB" id="4356994at2759"/>
<dbReference type="RefSeq" id="XP_020049570.1">
    <property type="nucleotide sequence ID" value="XM_020191379.1"/>
</dbReference>
<name>A0A1D2VNT1_9ASCO</name>
<comment type="subcellular location">
    <subcellularLocation>
        <location evidence="1">Nucleus</location>
    </subcellularLocation>
</comment>
<organism evidence="5 6">
    <name type="scientific">Ascoidea rubescens DSM 1968</name>
    <dbReference type="NCBI Taxonomy" id="1344418"/>
    <lineage>
        <taxon>Eukaryota</taxon>
        <taxon>Fungi</taxon>
        <taxon>Dikarya</taxon>
        <taxon>Ascomycota</taxon>
        <taxon>Saccharomycotina</taxon>
        <taxon>Saccharomycetes</taxon>
        <taxon>Ascoideaceae</taxon>
        <taxon>Ascoidea</taxon>
    </lineage>
</organism>
<dbReference type="Pfam" id="PF00172">
    <property type="entry name" value="Zn_clus"/>
    <property type="match status" value="1"/>
</dbReference>
<dbReference type="PANTHER" id="PTHR31001:SF90">
    <property type="entry name" value="CENTROMERE DNA-BINDING PROTEIN COMPLEX CBF3 SUBUNIT B"/>
    <property type="match status" value="1"/>
</dbReference>
<gene>
    <name evidence="5" type="ORF">ASCRUDRAFT_67386</name>
</gene>
<dbReference type="GO" id="GO:0000981">
    <property type="term" value="F:DNA-binding transcription factor activity, RNA polymerase II-specific"/>
    <property type="evidence" value="ECO:0007669"/>
    <property type="project" value="InterPro"/>
</dbReference>
<dbReference type="PANTHER" id="PTHR31001">
    <property type="entry name" value="UNCHARACTERIZED TRANSCRIPTIONAL REGULATORY PROTEIN"/>
    <property type="match status" value="1"/>
</dbReference>
<dbReference type="InParanoid" id="A0A1D2VNT1"/>
<feature type="compositionally biased region" description="Low complexity" evidence="3">
    <location>
        <begin position="265"/>
        <end position="303"/>
    </location>
</feature>
<protein>
    <recommendedName>
        <fullName evidence="4">Zn(2)-C6 fungal-type domain-containing protein</fullName>
    </recommendedName>
</protein>
<feature type="domain" description="Zn(2)-C6 fungal-type" evidence="4">
    <location>
        <begin position="174"/>
        <end position="205"/>
    </location>
</feature>
<dbReference type="InterPro" id="IPR001138">
    <property type="entry name" value="Zn2Cys6_DnaBD"/>
</dbReference>
<feature type="region of interest" description="Disordered" evidence="3">
    <location>
        <begin position="264"/>
        <end position="303"/>
    </location>
</feature>
<evidence type="ECO:0000259" key="4">
    <source>
        <dbReference type="PROSITE" id="PS50048"/>
    </source>
</evidence>
<dbReference type="EMBL" id="KV454475">
    <property type="protein sequence ID" value="ODV63263.1"/>
    <property type="molecule type" value="Genomic_DNA"/>
</dbReference>
<keyword evidence="6" id="KW-1185">Reference proteome</keyword>
<dbReference type="SMART" id="SM00066">
    <property type="entry name" value="GAL4"/>
    <property type="match status" value="1"/>
</dbReference>
<dbReference type="InterPro" id="IPR050613">
    <property type="entry name" value="Sec_Metabolite_Reg"/>
</dbReference>
<dbReference type="STRING" id="1344418.A0A1D2VNT1"/>
<dbReference type="PROSITE" id="PS50048">
    <property type="entry name" value="ZN2_CY6_FUNGAL_2"/>
    <property type="match status" value="1"/>
</dbReference>
<sequence>MSQRGSPGTSSNICSQQQKQQQQQQQQQMHNQRNPQQKVQQHQNQQLQHQQNQSSQYPIIIDTNLTPFQNPFHSFSAPPSASVPYFLASNISTRSNATSPLDSTNDNNSVDDNANSSIHNLDRNSINSITNSYNINTTSGLKSESTTPTAIPSTKKKENPSQSAKKKRVRIPISCSSCRKKKIKCNRKKPCSACSEKKTEHLCSYINDSPFINSLVSEKELILELKDLKSQNELLKLQLNDIKHTNAILNNQITNLRKAKTQAINNNNNTNNNNNNNNNTNTHTNNNNNNTSSSSSALNYYSPNSPNNINSSNDIKLSFENFHSSFQKQNRLIYFGATSFRTIIDMDPFFSKIYHTIFAKTKMERKKFKLKKKKVNYTSVFPFLNSNTKLGLAFDNNLFLKNLLDYLPNYNTLKHYLLKFFILGLHKLFPLITQEYMLSIFNDVFIFIDNNNNIDDSKIPYSHLIPNGTKANIVSFISSPENDFKILIINKRTDFAKIALILLVVKFSLTFNKEILHPNIPQNDDEILIIFIENCLSLSNFMKNTSVTALQALLLLRCHKTYHPDDGDGGDSSNGSLLFSICFNMAIQMGFHRKSEVMYGKNLESFKLETISFNLLSNVNTEEKKFKTKQNIIRMMLYCWFFLLNLDIHRSFDLGYPITFNENFCDNFKFTSSIDYLKKIICPSKAKKMLPPETERMIHHAMLYQYRNIIDLLFKLHDERDHFITTVQLEVCIHQLIQTYNFKPVFIPISQNLKRAYNLLGGNQNLNKSVNQNEIIELIRNLKLQLQLIDNIVTMFNILCLSVKNYINSLKESNIQIDSDKLEKLETSENYYRNQTTNFSILIILLSKRILAVSIDKNLSSINGDLKNQHIFNIYLYPYIKRIALRSSTFLYSNIFCKKKYPRNGDRNCCLLNSINCQHHISNFSLEDFEKICFKKNVFEINIENFSVTKNNLENFRKEFRFYNFHEKKNELNELLFDFFYRTIGENLKNYYTFFVIYRVSVNFYNYLKDKRIFRLRNDNGSNYNENEGPKRICESSNKSKKAGNNGSKSQDEFNLNKIKQKKCDYNFDKNSQDLQNSRVFCNSQSFKSPKNLKRTSQDLTYSSSTFLGNEDNLEPRMNNNFTSFPTPFNDTQPQANQNDENSCSSNYKRRKTNENEVIFPENFSDLKKDLADIEEAKDNSRNIISNFSGSQIDFRGMDLLDSYQSNIENYDNNIFGMSFSDKNNQENSIKNDFTTRYEYDSLNEYNFEIEEFLKYFENGK</sequence>
<feature type="compositionally biased region" description="Low complexity" evidence="3">
    <location>
        <begin position="102"/>
        <end position="117"/>
    </location>
</feature>
<evidence type="ECO:0000256" key="3">
    <source>
        <dbReference type="SAM" id="MobiDB-lite"/>
    </source>
</evidence>
<evidence type="ECO:0000313" key="6">
    <source>
        <dbReference type="Proteomes" id="UP000095038"/>
    </source>
</evidence>
<feature type="region of interest" description="Disordered" evidence="3">
    <location>
        <begin position="1"/>
        <end position="54"/>
    </location>
</feature>
<dbReference type="GeneID" id="30965015"/>
<proteinExistence type="predicted"/>
<feature type="compositionally biased region" description="Low complexity" evidence="3">
    <location>
        <begin position="16"/>
        <end position="53"/>
    </location>
</feature>
<evidence type="ECO:0000313" key="5">
    <source>
        <dbReference type="EMBL" id="ODV63263.1"/>
    </source>
</evidence>
<accession>A0A1D2VNT1</accession>